<protein>
    <submittedName>
        <fullName evidence="2">Uncharacterized protein</fullName>
    </submittedName>
</protein>
<feature type="compositionally biased region" description="Polar residues" evidence="1">
    <location>
        <begin position="94"/>
        <end position="106"/>
    </location>
</feature>
<comment type="caution">
    <text evidence="2">The sequence shown here is derived from an EMBL/GenBank/DDBJ whole genome shotgun (WGS) entry which is preliminary data.</text>
</comment>
<feature type="compositionally biased region" description="Basic and acidic residues" evidence="1">
    <location>
        <begin position="17"/>
        <end position="41"/>
    </location>
</feature>
<sequence>MAHNPNDGSNDNPDEFSEFRKKSTDGDAKAENLREGEKRAADVTAPAPSGTPAYGDFGHSPDNPVTDRAAGTNPGGVAAPSTAAPEQRGGAPQNVDTPAIQATLNASEEDSREAFKADDPRYGGGTRNWETAEPANRTQRSAEDPNENTLS</sequence>
<reference evidence="3" key="1">
    <citation type="journal article" date="2019" name="Int. J. Syst. Evol. Microbiol.">
        <title>The Global Catalogue of Microorganisms (GCM) 10K type strain sequencing project: providing services to taxonomists for standard genome sequencing and annotation.</title>
        <authorList>
            <consortium name="The Broad Institute Genomics Platform"/>
            <consortium name="The Broad Institute Genome Sequencing Center for Infectious Disease"/>
            <person name="Wu L."/>
            <person name="Ma J."/>
        </authorList>
    </citation>
    <scope>NUCLEOTIDE SEQUENCE [LARGE SCALE GENOMIC DNA]</scope>
    <source>
        <strain evidence="3">JCM 17224</strain>
    </source>
</reference>
<dbReference type="EMBL" id="BAABDJ010000009">
    <property type="protein sequence ID" value="GAA4005137.1"/>
    <property type="molecule type" value="Genomic_DNA"/>
</dbReference>
<accession>A0ABP7S1E8</accession>
<dbReference type="Proteomes" id="UP001500567">
    <property type="component" value="Unassembled WGS sequence"/>
</dbReference>
<evidence type="ECO:0000313" key="3">
    <source>
        <dbReference type="Proteomes" id="UP001500567"/>
    </source>
</evidence>
<feature type="compositionally biased region" description="Polar residues" evidence="1">
    <location>
        <begin position="1"/>
        <end position="11"/>
    </location>
</feature>
<keyword evidence="3" id="KW-1185">Reference proteome</keyword>
<evidence type="ECO:0000256" key="1">
    <source>
        <dbReference type="SAM" id="MobiDB-lite"/>
    </source>
</evidence>
<gene>
    <name evidence="2" type="ORF">GCM10022408_16200</name>
</gene>
<proteinExistence type="predicted"/>
<feature type="region of interest" description="Disordered" evidence="1">
    <location>
        <begin position="1"/>
        <end position="151"/>
    </location>
</feature>
<evidence type="ECO:0000313" key="2">
    <source>
        <dbReference type="EMBL" id="GAA4005137.1"/>
    </source>
</evidence>
<name>A0ABP7S1E8_9BACT</name>
<organism evidence="2 3">
    <name type="scientific">Hymenobacter fastidiosus</name>
    <dbReference type="NCBI Taxonomy" id="486264"/>
    <lineage>
        <taxon>Bacteria</taxon>
        <taxon>Pseudomonadati</taxon>
        <taxon>Bacteroidota</taxon>
        <taxon>Cytophagia</taxon>
        <taxon>Cytophagales</taxon>
        <taxon>Hymenobacteraceae</taxon>
        <taxon>Hymenobacter</taxon>
    </lineage>
</organism>
<feature type="compositionally biased region" description="Basic and acidic residues" evidence="1">
    <location>
        <begin position="112"/>
        <end position="121"/>
    </location>
</feature>
<dbReference type="RefSeq" id="WP_345072235.1">
    <property type="nucleotide sequence ID" value="NZ_BAABDJ010000009.1"/>
</dbReference>